<dbReference type="InterPro" id="IPR008220">
    <property type="entry name" value="HAT_MetX-like"/>
</dbReference>
<dbReference type="GO" id="GO:0009086">
    <property type="term" value="P:methionine biosynthetic process"/>
    <property type="evidence" value="ECO:0007669"/>
    <property type="project" value="UniProtKB-UniRule"/>
</dbReference>
<dbReference type="EC" id="2.3.1.31" evidence="2"/>
<proteinExistence type="inferred from homology"/>
<dbReference type="RefSeq" id="WP_092439910.1">
    <property type="nucleotide sequence ID" value="NZ_FMYP01000059.1"/>
</dbReference>
<feature type="binding site" evidence="2">
    <location>
        <position position="318"/>
    </location>
    <ligand>
        <name>substrate</name>
    </ligand>
</feature>
<comment type="subunit">
    <text evidence="2">Homodimer.</text>
</comment>
<comment type="similarity">
    <text evidence="2">Belongs to the AB hydrolase superfamily. MetX family.</text>
</comment>
<dbReference type="OrthoDB" id="9800754at2"/>
<dbReference type="STRING" id="1640674.SAMN05216323_105914"/>
<dbReference type="Gene3D" id="3.40.50.1820">
    <property type="entry name" value="alpha/beta hydrolase"/>
    <property type="match status" value="1"/>
</dbReference>
<dbReference type="GO" id="GO:0004414">
    <property type="term" value="F:homoserine O-acetyltransferase activity"/>
    <property type="evidence" value="ECO:0007669"/>
    <property type="project" value="UniProtKB-UniRule"/>
</dbReference>
<organism evidence="5 6">
    <name type="scientific">Williamwhitmania taraxaci</name>
    <dbReference type="NCBI Taxonomy" id="1640674"/>
    <lineage>
        <taxon>Bacteria</taxon>
        <taxon>Pseudomonadati</taxon>
        <taxon>Bacteroidota</taxon>
        <taxon>Bacteroidia</taxon>
        <taxon>Bacteroidales</taxon>
        <taxon>Williamwhitmaniaceae</taxon>
        <taxon>Williamwhitmania</taxon>
    </lineage>
</organism>
<evidence type="ECO:0000313" key="6">
    <source>
        <dbReference type="Proteomes" id="UP000199452"/>
    </source>
</evidence>
<feature type="binding site" evidence="2">
    <location>
        <position position="200"/>
    </location>
    <ligand>
        <name>substrate</name>
    </ligand>
</feature>
<dbReference type="InterPro" id="IPR000073">
    <property type="entry name" value="AB_hydrolase_1"/>
</dbReference>
<dbReference type="InterPro" id="IPR029058">
    <property type="entry name" value="AB_hydrolase_fold"/>
</dbReference>
<dbReference type="PANTHER" id="PTHR32268:SF11">
    <property type="entry name" value="HOMOSERINE O-ACETYLTRANSFERASE"/>
    <property type="match status" value="1"/>
</dbReference>
<feature type="active site" evidence="2 3">
    <location>
        <position position="288"/>
    </location>
</feature>
<evidence type="ECO:0000259" key="4">
    <source>
        <dbReference type="Pfam" id="PF00561"/>
    </source>
</evidence>
<evidence type="ECO:0000256" key="1">
    <source>
        <dbReference type="ARBA" id="ARBA00022679"/>
    </source>
</evidence>
<dbReference type="PANTHER" id="PTHR32268">
    <property type="entry name" value="HOMOSERINE O-ACETYLTRANSFERASE"/>
    <property type="match status" value="1"/>
</dbReference>
<dbReference type="GO" id="GO:0009092">
    <property type="term" value="P:homoserine metabolic process"/>
    <property type="evidence" value="ECO:0007669"/>
    <property type="project" value="TreeGrafter"/>
</dbReference>
<keyword evidence="1 2" id="KW-0808">Transferase</keyword>
<accession>A0A1G6Q9H1</accession>
<comment type="function">
    <text evidence="2">Transfers an acetyl group from acetyl-CoA to L-homoserine, forming acetyl-L-homoserine.</text>
</comment>
<name>A0A1G6Q9H1_9BACT</name>
<feature type="active site" evidence="2 3">
    <location>
        <position position="317"/>
    </location>
</feature>
<comment type="caution">
    <text evidence="2">Lacks conserved residue(s) required for the propagation of feature annotation.</text>
</comment>
<gene>
    <name evidence="2" type="primary">metXA</name>
    <name evidence="5" type="ORF">SAMN05216323_105914</name>
</gene>
<keyword evidence="2" id="KW-0028">Amino-acid biosynthesis</keyword>
<dbReference type="HAMAP" id="MF_00296">
    <property type="entry name" value="MetX_acyltransf"/>
    <property type="match status" value="1"/>
</dbReference>
<comment type="subcellular location">
    <subcellularLocation>
        <location evidence="2">Cytoplasm</location>
    </subcellularLocation>
</comment>
<dbReference type="EMBL" id="FMYP01000059">
    <property type="protein sequence ID" value="SDC89162.1"/>
    <property type="molecule type" value="Genomic_DNA"/>
</dbReference>
<evidence type="ECO:0000256" key="3">
    <source>
        <dbReference type="PIRSR" id="PIRSR000443-1"/>
    </source>
</evidence>
<feature type="active site" description="Nucleophile" evidence="2 3">
    <location>
        <position position="134"/>
    </location>
</feature>
<keyword evidence="2" id="KW-0012">Acyltransferase</keyword>
<evidence type="ECO:0000256" key="2">
    <source>
        <dbReference type="HAMAP-Rule" id="MF_00296"/>
    </source>
</evidence>
<dbReference type="Pfam" id="PF00561">
    <property type="entry name" value="Abhydrolase_1"/>
    <property type="match status" value="1"/>
</dbReference>
<dbReference type="NCBIfam" id="TIGR01392">
    <property type="entry name" value="homoserO_Ac_trn"/>
    <property type="match status" value="1"/>
</dbReference>
<dbReference type="SUPFAM" id="SSF53474">
    <property type="entry name" value="alpha/beta-Hydrolases"/>
    <property type="match status" value="1"/>
</dbReference>
<keyword evidence="2" id="KW-0486">Methionine biosynthesis</keyword>
<feature type="domain" description="AB hydrolase-1" evidence="4">
    <location>
        <begin position="39"/>
        <end position="321"/>
    </location>
</feature>
<comment type="catalytic activity">
    <reaction evidence="2">
        <text>L-homoserine + acetyl-CoA = O-acetyl-L-homoserine + CoA</text>
        <dbReference type="Rhea" id="RHEA:13701"/>
        <dbReference type="ChEBI" id="CHEBI:57287"/>
        <dbReference type="ChEBI" id="CHEBI:57288"/>
        <dbReference type="ChEBI" id="CHEBI:57476"/>
        <dbReference type="ChEBI" id="CHEBI:57716"/>
        <dbReference type="EC" id="2.3.1.31"/>
    </reaction>
</comment>
<keyword evidence="6" id="KW-1185">Reference proteome</keyword>
<evidence type="ECO:0000313" key="5">
    <source>
        <dbReference type="EMBL" id="SDC89162.1"/>
    </source>
</evidence>
<reference evidence="5 6" key="1">
    <citation type="submission" date="2016-09" db="EMBL/GenBank/DDBJ databases">
        <authorList>
            <person name="Capua I."/>
            <person name="De Benedictis P."/>
            <person name="Joannis T."/>
            <person name="Lombin L.H."/>
            <person name="Cattoli G."/>
        </authorList>
    </citation>
    <scope>NUCLEOTIDE SEQUENCE [LARGE SCALE GENOMIC DNA]</scope>
    <source>
        <strain evidence="5 6">A7P-90m</strain>
    </source>
</reference>
<dbReference type="UniPathway" id="UPA00051">
    <property type="reaction ID" value="UER00074"/>
</dbReference>
<dbReference type="AlphaFoldDB" id="A0A1G6Q9H1"/>
<dbReference type="Proteomes" id="UP000199452">
    <property type="component" value="Unassembled WGS sequence"/>
</dbReference>
<sequence>MSQHKFSLQNVTLECGITIPEVVITYDVIGDIQKNADKVVWICHALTANSNPEEWWPEVVGTGKLFDPEVTPIVCANILGSCYGSTGPMSINPINGKPYRLSFPLITVRDMVFVHEQLRKHLGIERIYINVGGSIGGFQTLEWECSYPGTAEHIVLIACSAKASPWVVAFNQSQRLALQADPTFVSEDIDGGKDGLKAARSIALLSYRGSIAYNLSQNDDRNDMVTGHRAATYQNYQGEKLVNRFDAYTYLTLTKAIDSHNVGRGRGSVAEALATITAKTLVVGIDNDILFPTNDQKEIAEHIPNAQYAEIHSNFGHDGFLLEWQQLERVIGEFVGRRS</sequence>
<keyword evidence="2" id="KW-0963">Cytoplasm</keyword>
<dbReference type="PIRSF" id="PIRSF000443">
    <property type="entry name" value="Homoser_Ac_trans"/>
    <property type="match status" value="1"/>
</dbReference>
<comment type="pathway">
    <text evidence="2">Amino-acid biosynthesis; L-methionine biosynthesis via de novo pathway; O-acetyl-L-homoserine from L-homoserine: step 1/1.</text>
</comment>
<dbReference type="GO" id="GO:0005737">
    <property type="term" value="C:cytoplasm"/>
    <property type="evidence" value="ECO:0007669"/>
    <property type="project" value="UniProtKB-SubCell"/>
</dbReference>
<protein>
    <recommendedName>
        <fullName evidence="2">Homoserine O-acetyltransferase</fullName>
        <shortName evidence="2">HAT</shortName>
        <ecNumber evidence="2">2.3.1.31</ecNumber>
    </recommendedName>
    <alternativeName>
        <fullName evidence="2">Homoserine transacetylase</fullName>
        <shortName evidence="2">HTA</shortName>
    </alternativeName>
</protein>